<sequence length="519" mass="53777">AAFAAALACRRAAGDGGAAFAPLHRSVRQGSHLTPRLRPCPAVTQPPVFPRSAAARGAAGEAEEPSAEAPAKPAQDAGSKMAMLRFALPALGIYLADPVMSNIDNGFVGRFAGTAELAALGPGNVVANNLMFLFGSVLNSATTGLVARAWGAGGTEAAKKELSRTISFALTAGLGLTFCYFFFSEPMLRLLGTPEAVLKSASVYARIRGLAAWAVLAQGVFLSAILATRDAVTPLRVVLTAAALNFVGDYLLCCWPLQTGVAGAAWATTISTFLGFGMMLRVLARKGILPPLRLPVLSEAGPVLEYAGPMFIITSARVIGFTAMAVTAGLLGTQELAAYQVIIGIFVFFAFMGAPLSQTAQTLLPPLIDKGDSVGVKRAIGNILGLATVVSSVVAMVCFLALRYGAVLFTSDPEVVQLVASAAPALLLATGTLLISSSVDGSLLAAKDFAFVVPSQILVCVIQLGLLQIVRRQHLGLPFVFMTFAVRLWVFLGGAAVRIGLGYGPLGRVLHAGKSTSSD</sequence>
<dbReference type="Proteomes" id="UP000654075">
    <property type="component" value="Unassembled WGS sequence"/>
</dbReference>
<proteinExistence type="inferred from homology"/>
<feature type="transmembrane region" description="Helical" evidence="7">
    <location>
        <begin position="449"/>
        <end position="470"/>
    </location>
</feature>
<dbReference type="EMBL" id="CAJNNV010001090">
    <property type="protein sequence ID" value="CAE8584268.1"/>
    <property type="molecule type" value="Genomic_DNA"/>
</dbReference>
<organism evidence="8 9">
    <name type="scientific">Polarella glacialis</name>
    <name type="common">Dinoflagellate</name>
    <dbReference type="NCBI Taxonomy" id="89957"/>
    <lineage>
        <taxon>Eukaryota</taxon>
        <taxon>Sar</taxon>
        <taxon>Alveolata</taxon>
        <taxon>Dinophyceae</taxon>
        <taxon>Suessiales</taxon>
        <taxon>Suessiaceae</taxon>
        <taxon>Polarella</taxon>
    </lineage>
</organism>
<dbReference type="OMA" id="YWIFLAV"/>
<keyword evidence="3 7" id="KW-0812">Transmembrane</keyword>
<dbReference type="NCBIfam" id="TIGR00797">
    <property type="entry name" value="matE"/>
    <property type="match status" value="1"/>
</dbReference>
<evidence type="ECO:0000256" key="6">
    <source>
        <dbReference type="SAM" id="MobiDB-lite"/>
    </source>
</evidence>
<evidence type="ECO:0000256" key="7">
    <source>
        <dbReference type="SAM" id="Phobius"/>
    </source>
</evidence>
<feature type="non-terminal residue" evidence="8">
    <location>
        <position position="519"/>
    </location>
</feature>
<evidence type="ECO:0000256" key="1">
    <source>
        <dbReference type="ARBA" id="ARBA00004141"/>
    </source>
</evidence>
<keyword evidence="5 7" id="KW-0472">Membrane</keyword>
<reference evidence="8" key="1">
    <citation type="submission" date="2021-02" db="EMBL/GenBank/DDBJ databases">
        <authorList>
            <person name="Dougan E. K."/>
            <person name="Rhodes N."/>
            <person name="Thang M."/>
            <person name="Chan C."/>
        </authorList>
    </citation>
    <scope>NUCLEOTIDE SEQUENCE</scope>
</reference>
<feature type="transmembrane region" description="Helical" evidence="7">
    <location>
        <begin position="203"/>
        <end position="225"/>
    </location>
</feature>
<name>A0A813DCQ7_POLGL</name>
<feature type="transmembrane region" description="Helical" evidence="7">
    <location>
        <begin position="415"/>
        <end position="437"/>
    </location>
</feature>
<comment type="subcellular location">
    <subcellularLocation>
        <location evidence="1">Membrane</location>
        <topology evidence="1">Multi-pass membrane protein</topology>
    </subcellularLocation>
</comment>
<keyword evidence="4 7" id="KW-1133">Transmembrane helix</keyword>
<evidence type="ECO:0000256" key="3">
    <source>
        <dbReference type="ARBA" id="ARBA00022692"/>
    </source>
</evidence>
<keyword evidence="9" id="KW-1185">Reference proteome</keyword>
<evidence type="ECO:0000256" key="2">
    <source>
        <dbReference type="ARBA" id="ARBA00010199"/>
    </source>
</evidence>
<dbReference type="AlphaFoldDB" id="A0A813DCQ7"/>
<feature type="transmembrane region" description="Helical" evidence="7">
    <location>
        <begin position="162"/>
        <end position="183"/>
    </location>
</feature>
<dbReference type="PANTHER" id="PTHR42893:SF9">
    <property type="entry name" value="PROTEIN DETOXIFICATION 46, CHLOROPLASTIC"/>
    <property type="match status" value="1"/>
</dbReference>
<feature type="transmembrane region" description="Helical" evidence="7">
    <location>
        <begin position="337"/>
        <end position="358"/>
    </location>
</feature>
<evidence type="ECO:0000256" key="5">
    <source>
        <dbReference type="ARBA" id="ARBA00023136"/>
    </source>
</evidence>
<evidence type="ECO:0000313" key="8">
    <source>
        <dbReference type="EMBL" id="CAE8584268.1"/>
    </source>
</evidence>
<feature type="transmembrane region" description="Helical" evidence="7">
    <location>
        <begin position="476"/>
        <end position="501"/>
    </location>
</feature>
<dbReference type="GO" id="GO:0042910">
    <property type="term" value="F:xenobiotic transmembrane transporter activity"/>
    <property type="evidence" value="ECO:0007669"/>
    <property type="project" value="InterPro"/>
</dbReference>
<dbReference type="InterPro" id="IPR002528">
    <property type="entry name" value="MATE_fam"/>
</dbReference>
<comment type="caution">
    <text evidence="8">The sequence shown here is derived from an EMBL/GenBank/DDBJ whole genome shotgun (WGS) entry which is preliminary data.</text>
</comment>
<feature type="transmembrane region" description="Helical" evidence="7">
    <location>
        <begin position="237"/>
        <end position="258"/>
    </location>
</feature>
<dbReference type="GO" id="GO:0016020">
    <property type="term" value="C:membrane"/>
    <property type="evidence" value="ECO:0007669"/>
    <property type="project" value="UniProtKB-SubCell"/>
</dbReference>
<dbReference type="GO" id="GO:0015297">
    <property type="term" value="F:antiporter activity"/>
    <property type="evidence" value="ECO:0007669"/>
    <property type="project" value="InterPro"/>
</dbReference>
<dbReference type="PANTHER" id="PTHR42893">
    <property type="entry name" value="PROTEIN DETOXIFICATION 44, CHLOROPLASTIC-RELATED"/>
    <property type="match status" value="1"/>
</dbReference>
<evidence type="ECO:0000256" key="4">
    <source>
        <dbReference type="ARBA" id="ARBA00022989"/>
    </source>
</evidence>
<protein>
    <recommendedName>
        <fullName evidence="10">Multidrug and toxic compound extrusion protein</fullName>
    </recommendedName>
</protein>
<evidence type="ECO:0008006" key="10">
    <source>
        <dbReference type="Google" id="ProtNLM"/>
    </source>
</evidence>
<feature type="transmembrane region" description="Helical" evidence="7">
    <location>
        <begin position="303"/>
        <end position="331"/>
    </location>
</feature>
<feature type="region of interest" description="Disordered" evidence="6">
    <location>
        <begin position="30"/>
        <end position="74"/>
    </location>
</feature>
<feature type="compositionally biased region" description="Low complexity" evidence="6">
    <location>
        <begin position="50"/>
        <end position="60"/>
    </location>
</feature>
<evidence type="ECO:0000313" key="9">
    <source>
        <dbReference type="Proteomes" id="UP000654075"/>
    </source>
</evidence>
<accession>A0A813DCQ7</accession>
<dbReference type="OrthoDB" id="423427at2759"/>
<feature type="transmembrane region" description="Helical" evidence="7">
    <location>
        <begin position="264"/>
        <end position="283"/>
    </location>
</feature>
<feature type="transmembrane region" description="Helical" evidence="7">
    <location>
        <begin position="379"/>
        <end position="403"/>
    </location>
</feature>
<comment type="similarity">
    <text evidence="2">Belongs to the multi antimicrobial extrusion (MATE) (TC 2.A.66.1) family.</text>
</comment>
<dbReference type="InterPro" id="IPR044644">
    <property type="entry name" value="DinF-like"/>
</dbReference>
<dbReference type="Pfam" id="PF01554">
    <property type="entry name" value="MatE"/>
    <property type="match status" value="2"/>
</dbReference>
<gene>
    <name evidence="8" type="ORF">PGLA1383_LOCUS3203</name>
</gene>
<feature type="transmembrane region" description="Helical" evidence="7">
    <location>
        <begin position="130"/>
        <end position="150"/>
    </location>
</feature>